<sequence>MPKKRMEFKAIIPEITMSIRNQRKIVLLFALWLTLLPIMAQKGYQAKLPDIEEKAYYTLEDFNRVDKFDVHIHINTVQPYFIHQAIKDRFFFLDIVDDRPFGVPMDEQQAFAKIHLTNFPNQMNFATTFKVSNWNQKDWVATTIAHLKKSFAQGAIAVKIWKNIGMDLRNENGDFVMVDHPRIDSLLTFLSDNDIPLLGHNGEPRDCWLPLEEMTFNQGYYGAHPEYHMYLHPEYPSYEDQINARDNMLKKHPNLNFMGAHLGSLEWSLEELAKRLDAYPKMRVDITRMPNLKLHTFNDRQKTREFFITYQDRLIYGTDMAINPTDKPAELKDRIHQKWLDEWAFLVTDRPLELKGYGQLKGLKLPREVIDKIYFKNASRLLGFTKKE</sequence>
<dbReference type="Proteomes" id="UP001343698">
    <property type="component" value="Unassembled WGS sequence"/>
</dbReference>
<dbReference type="InterPro" id="IPR006680">
    <property type="entry name" value="Amidohydro-rel"/>
</dbReference>
<name>A0ABU7IL96_9FLAO</name>
<gene>
    <name evidence="2" type="ORF">V1H85_14810</name>
</gene>
<feature type="domain" description="Amidohydrolase-related" evidence="1">
    <location>
        <begin position="184"/>
        <end position="384"/>
    </location>
</feature>
<evidence type="ECO:0000313" key="3">
    <source>
        <dbReference type="Proteomes" id="UP001343698"/>
    </source>
</evidence>
<comment type="caution">
    <text evidence="2">The sequence shown here is derived from an EMBL/GenBank/DDBJ whole genome shotgun (WGS) entry which is preliminary data.</text>
</comment>
<evidence type="ECO:0000259" key="1">
    <source>
        <dbReference type="Pfam" id="PF04909"/>
    </source>
</evidence>
<dbReference type="Pfam" id="PF04909">
    <property type="entry name" value="Amidohydro_2"/>
    <property type="match status" value="1"/>
</dbReference>
<proteinExistence type="predicted"/>
<dbReference type="InterPro" id="IPR032466">
    <property type="entry name" value="Metal_Hydrolase"/>
</dbReference>
<dbReference type="Gene3D" id="3.20.20.140">
    <property type="entry name" value="Metal-dependent hydrolases"/>
    <property type="match status" value="1"/>
</dbReference>
<protein>
    <submittedName>
        <fullName evidence="2">Amidohydrolase family protein</fullName>
    </submittedName>
</protein>
<reference evidence="2 3" key="1">
    <citation type="submission" date="2024-01" db="EMBL/GenBank/DDBJ databases">
        <title>Maribacter spp. originated from different algae showed divergent polysaccharides utilization ability.</title>
        <authorList>
            <person name="Wang H."/>
            <person name="Wu Y."/>
        </authorList>
    </citation>
    <scope>NUCLEOTIDE SEQUENCE [LARGE SCALE GENOMIC DNA]</scope>
    <source>
        <strain evidence="2 3">KPT27_14</strain>
    </source>
</reference>
<dbReference type="EMBL" id="JAZDDF010000008">
    <property type="protein sequence ID" value="MEE1973730.1"/>
    <property type="molecule type" value="Genomic_DNA"/>
</dbReference>
<dbReference type="RefSeq" id="WP_272637675.1">
    <property type="nucleotide sequence ID" value="NZ_JAZDDF010000008.1"/>
</dbReference>
<keyword evidence="3" id="KW-1185">Reference proteome</keyword>
<dbReference type="SUPFAM" id="SSF51556">
    <property type="entry name" value="Metallo-dependent hydrolases"/>
    <property type="match status" value="1"/>
</dbReference>
<accession>A0ABU7IL96</accession>
<evidence type="ECO:0000313" key="2">
    <source>
        <dbReference type="EMBL" id="MEE1973730.1"/>
    </source>
</evidence>
<organism evidence="2 3">
    <name type="scientific">Maribacter flavus</name>
    <dbReference type="NCBI Taxonomy" id="1658664"/>
    <lineage>
        <taxon>Bacteria</taxon>
        <taxon>Pseudomonadati</taxon>
        <taxon>Bacteroidota</taxon>
        <taxon>Flavobacteriia</taxon>
        <taxon>Flavobacteriales</taxon>
        <taxon>Flavobacteriaceae</taxon>
        <taxon>Maribacter</taxon>
    </lineage>
</organism>